<name>A0AAP8T8E6_9BACT</name>
<proteinExistence type="predicted"/>
<reference evidence="1 2" key="1">
    <citation type="journal article" date="2017" name="BMC Genomics">
        <title>Genome sequencing of 39 Akkermansia muciniphila isolates reveals its population structure, genomic and functional diverisity, and global distribution in mammalian gut microbiotas.</title>
        <authorList>
            <person name="Guo X."/>
            <person name="Li S."/>
            <person name="Zhang J."/>
            <person name="Wu F."/>
            <person name="Li X."/>
            <person name="Wu D."/>
            <person name="Zhang M."/>
            <person name="Ou Z."/>
            <person name="Jie Z."/>
            <person name="Yan Q."/>
            <person name="Li P."/>
            <person name="Yi J."/>
            <person name="Peng Y."/>
        </authorList>
    </citation>
    <scope>NUCLEOTIDE SEQUENCE [LARGE SCALE GENOMIC DNA]</scope>
    <source>
        <strain evidence="1 2">GP43</strain>
    </source>
</reference>
<organism evidence="1 2">
    <name type="scientific">Akkermansia muciniphila</name>
    <dbReference type="NCBI Taxonomy" id="239935"/>
    <lineage>
        <taxon>Bacteria</taxon>
        <taxon>Pseudomonadati</taxon>
        <taxon>Verrucomicrobiota</taxon>
        <taxon>Verrucomicrobiia</taxon>
        <taxon>Verrucomicrobiales</taxon>
        <taxon>Akkermansiaceae</taxon>
        <taxon>Akkermansia</taxon>
    </lineage>
</organism>
<evidence type="ECO:0000313" key="2">
    <source>
        <dbReference type="Proteomes" id="UP000235914"/>
    </source>
</evidence>
<gene>
    <name evidence="1" type="ORF">CXU09_11795</name>
</gene>
<dbReference type="AlphaFoldDB" id="A0AAP8T8E6"/>
<comment type="caution">
    <text evidence="1">The sequence shown here is derived from an EMBL/GenBank/DDBJ whole genome shotgun (WGS) entry which is preliminary data.</text>
</comment>
<dbReference type="EMBL" id="PJKN01000008">
    <property type="protein sequence ID" value="PNC53370.1"/>
    <property type="molecule type" value="Genomic_DNA"/>
</dbReference>
<dbReference type="RefSeq" id="WP_102736181.1">
    <property type="nucleotide sequence ID" value="NZ_PJKN01000008.1"/>
</dbReference>
<sequence length="158" mass="18675">MSDFKKKLKQWLKENKKDRFWLAEKCLVSKKTIDDWLTSRGTIPETKMKLIHQLMGENINSATKHSLNEEEQQQLFLDVIASHIEEMIRKTEAELFHDYTVEELEKARDTAKRQGITPKEYLIISFLRHTAQFMENANKNGSIYDYLKKGKDTPELKK</sequence>
<protein>
    <submittedName>
        <fullName evidence="1">Uncharacterized protein</fullName>
    </submittedName>
</protein>
<dbReference type="Proteomes" id="UP000235914">
    <property type="component" value="Unassembled WGS sequence"/>
</dbReference>
<evidence type="ECO:0000313" key="1">
    <source>
        <dbReference type="EMBL" id="PNC53370.1"/>
    </source>
</evidence>
<accession>A0AAP8T8E6</accession>